<dbReference type="Gene3D" id="3.30.1330.30">
    <property type="match status" value="1"/>
</dbReference>
<accession>A0ABT5YR20</accession>
<protein>
    <submittedName>
        <fullName evidence="5">RNA methyltransferase</fullName>
    </submittedName>
</protein>
<dbReference type="InterPro" id="IPR001537">
    <property type="entry name" value="SpoU_MeTrfase"/>
</dbReference>
<dbReference type="SMART" id="SM00967">
    <property type="entry name" value="SpoU_sub_bind"/>
    <property type="match status" value="1"/>
</dbReference>
<dbReference type="InterPro" id="IPR013123">
    <property type="entry name" value="SpoU_subst-bd"/>
</dbReference>
<name>A0ABT5YR20_9PROT</name>
<dbReference type="Pfam" id="PF00588">
    <property type="entry name" value="SpoU_methylase"/>
    <property type="match status" value="1"/>
</dbReference>
<evidence type="ECO:0000259" key="4">
    <source>
        <dbReference type="SMART" id="SM00967"/>
    </source>
</evidence>
<evidence type="ECO:0000256" key="1">
    <source>
        <dbReference type="ARBA" id="ARBA00007228"/>
    </source>
</evidence>
<dbReference type="GO" id="GO:0032259">
    <property type="term" value="P:methylation"/>
    <property type="evidence" value="ECO:0007669"/>
    <property type="project" value="UniProtKB-KW"/>
</dbReference>
<feature type="domain" description="RNA 2-O ribose methyltransferase substrate binding" evidence="4">
    <location>
        <begin position="32"/>
        <end position="108"/>
    </location>
</feature>
<dbReference type="EMBL" id="JARHUD010000014">
    <property type="protein sequence ID" value="MDF2097423.1"/>
    <property type="molecule type" value="Genomic_DNA"/>
</dbReference>
<reference evidence="5 6" key="1">
    <citation type="submission" date="2023-03" db="EMBL/GenBank/DDBJ databases">
        <title>Fodinicurvata sp. CAU 1616 isolated from sea sendiment.</title>
        <authorList>
            <person name="Kim W."/>
        </authorList>
    </citation>
    <scope>NUCLEOTIDE SEQUENCE [LARGE SCALE GENOMIC DNA]</scope>
    <source>
        <strain evidence="5 6">CAU 1616</strain>
    </source>
</reference>
<keyword evidence="2 5" id="KW-0489">Methyltransferase</keyword>
<dbReference type="RefSeq" id="WP_275824238.1">
    <property type="nucleotide sequence ID" value="NZ_JARHUD010000014.1"/>
</dbReference>
<dbReference type="PANTHER" id="PTHR43191:SF2">
    <property type="entry name" value="RRNA METHYLTRANSFERASE 3, MITOCHONDRIAL"/>
    <property type="match status" value="1"/>
</dbReference>
<dbReference type="Pfam" id="PF22435">
    <property type="entry name" value="MRM3-like_sub_bind"/>
    <property type="match status" value="1"/>
</dbReference>
<dbReference type="GO" id="GO:0008168">
    <property type="term" value="F:methyltransferase activity"/>
    <property type="evidence" value="ECO:0007669"/>
    <property type="project" value="UniProtKB-KW"/>
</dbReference>
<evidence type="ECO:0000313" key="5">
    <source>
        <dbReference type="EMBL" id="MDF2097423.1"/>
    </source>
</evidence>
<gene>
    <name evidence="5" type="ORF">P2G67_15710</name>
</gene>
<evidence type="ECO:0000256" key="2">
    <source>
        <dbReference type="ARBA" id="ARBA00022603"/>
    </source>
</evidence>
<dbReference type="InterPro" id="IPR053888">
    <property type="entry name" value="MRM3-like_sub_bind"/>
</dbReference>
<sequence length="272" mass="29383">MIKQITSAANPLIKQIRALERKRTRSETGLFVAEGARLVLEAEAAAVQPETLLFTAEARQRQAVTALVERFDRSGVQCIETSERLLSQITRRENTQNVVAVYRQRRQSLRALDATSHRLWVALEEVRDPGNLGTILRTADSVGAGGVILLGRCCDPFSFECVRASMGSIFAVALAEAELSELQTWSQAAGGAIIGTSLRARGRHDALPSQSGPRIVMMGNEQAGLSAEAEAACDHLVRIPMRGQADSLNLAVATAVMLYSLWGAEGYPGARP</sequence>
<dbReference type="SUPFAM" id="SSF75217">
    <property type="entry name" value="alpha/beta knot"/>
    <property type="match status" value="1"/>
</dbReference>
<dbReference type="CDD" id="cd18095">
    <property type="entry name" value="SpoU-like_rRNA-MTase"/>
    <property type="match status" value="1"/>
</dbReference>
<proteinExistence type="inferred from homology"/>
<organism evidence="5 6">
    <name type="scientific">Aquibaculum arenosum</name>
    <dbReference type="NCBI Taxonomy" id="3032591"/>
    <lineage>
        <taxon>Bacteria</taxon>
        <taxon>Pseudomonadati</taxon>
        <taxon>Pseudomonadota</taxon>
        <taxon>Alphaproteobacteria</taxon>
        <taxon>Rhodospirillales</taxon>
        <taxon>Rhodovibrionaceae</taxon>
        <taxon>Aquibaculum</taxon>
    </lineage>
</organism>
<evidence type="ECO:0000313" key="6">
    <source>
        <dbReference type="Proteomes" id="UP001215503"/>
    </source>
</evidence>
<dbReference type="SUPFAM" id="SSF55315">
    <property type="entry name" value="L30e-like"/>
    <property type="match status" value="1"/>
</dbReference>
<comment type="caution">
    <text evidence="5">The sequence shown here is derived from an EMBL/GenBank/DDBJ whole genome shotgun (WGS) entry which is preliminary data.</text>
</comment>
<dbReference type="InterPro" id="IPR029028">
    <property type="entry name" value="Alpha/beta_knot_MTases"/>
</dbReference>
<dbReference type="InterPro" id="IPR029026">
    <property type="entry name" value="tRNA_m1G_MTases_N"/>
</dbReference>
<dbReference type="Proteomes" id="UP001215503">
    <property type="component" value="Unassembled WGS sequence"/>
</dbReference>
<evidence type="ECO:0000256" key="3">
    <source>
        <dbReference type="ARBA" id="ARBA00022679"/>
    </source>
</evidence>
<dbReference type="Gene3D" id="3.40.1280.10">
    <property type="match status" value="1"/>
</dbReference>
<keyword evidence="3" id="KW-0808">Transferase</keyword>
<keyword evidence="6" id="KW-1185">Reference proteome</keyword>
<dbReference type="PANTHER" id="PTHR43191">
    <property type="entry name" value="RRNA METHYLTRANSFERASE 3"/>
    <property type="match status" value="1"/>
</dbReference>
<dbReference type="InterPro" id="IPR051259">
    <property type="entry name" value="rRNA_Methyltransferase"/>
</dbReference>
<dbReference type="InterPro" id="IPR029064">
    <property type="entry name" value="Ribosomal_eL30-like_sf"/>
</dbReference>
<comment type="similarity">
    <text evidence="1">Belongs to the class IV-like SAM-binding methyltransferase superfamily. RNA methyltransferase TrmH family.</text>
</comment>